<dbReference type="PANTHER" id="PTHR42830:SF1">
    <property type="entry name" value="OSMOTICALLY INDUCIBLE FAMILY PROTEIN"/>
    <property type="match status" value="1"/>
</dbReference>
<evidence type="ECO:0000313" key="2">
    <source>
        <dbReference type="EMBL" id="MBW8269072.1"/>
    </source>
</evidence>
<protein>
    <submittedName>
        <fullName evidence="2">OsmC family protein</fullName>
    </submittedName>
</protein>
<accession>A0ABS7F0B5</accession>
<dbReference type="SUPFAM" id="SSF82784">
    <property type="entry name" value="OsmC-like"/>
    <property type="match status" value="1"/>
</dbReference>
<keyword evidence="3" id="KW-1185">Reference proteome</keyword>
<dbReference type="PANTHER" id="PTHR42830">
    <property type="entry name" value="OSMOTICALLY INDUCIBLE FAMILY PROTEIN"/>
    <property type="match status" value="1"/>
</dbReference>
<dbReference type="NCBIfam" id="TIGR03562">
    <property type="entry name" value="osmo_induc_OsmC"/>
    <property type="match status" value="1"/>
</dbReference>
<dbReference type="Pfam" id="PF02566">
    <property type="entry name" value="OsmC"/>
    <property type="match status" value="1"/>
</dbReference>
<dbReference type="EMBL" id="JAHZUY010000010">
    <property type="protein sequence ID" value="MBW8269072.1"/>
    <property type="molecule type" value="Genomic_DNA"/>
</dbReference>
<comment type="caution">
    <text evidence="2">The sequence shown here is derived from an EMBL/GenBank/DDBJ whole genome shotgun (WGS) entry which is preliminary data.</text>
</comment>
<proteinExistence type="predicted"/>
<dbReference type="InterPro" id="IPR015946">
    <property type="entry name" value="KH_dom-like_a/b"/>
</dbReference>
<organism evidence="2 3">
    <name type="scientific">Caldovatus aquaticus</name>
    <dbReference type="NCBI Taxonomy" id="2865671"/>
    <lineage>
        <taxon>Bacteria</taxon>
        <taxon>Pseudomonadati</taxon>
        <taxon>Pseudomonadota</taxon>
        <taxon>Alphaproteobacteria</taxon>
        <taxon>Acetobacterales</taxon>
        <taxon>Roseomonadaceae</taxon>
        <taxon>Caldovatus</taxon>
    </lineage>
</organism>
<dbReference type="InterPro" id="IPR019904">
    <property type="entry name" value="Peroxiredoxin_OsmC"/>
</dbReference>
<dbReference type="InterPro" id="IPR052707">
    <property type="entry name" value="OsmC_Ohr_Peroxiredoxin"/>
</dbReference>
<dbReference type="InterPro" id="IPR036102">
    <property type="entry name" value="OsmC/Ohrsf"/>
</dbReference>
<sequence length="145" mass="15307">MAATIHRTASAAWRGGGKEGRGSLTTPSGALRDTPYSFATRFGEDRGTNPEELIAAAHAGCFTMALAFRLSGAGHAPESLRTEARVTMEQEAAGGWRIAAVALRLCARVPGIAEPEFRRLAEEAKANCPVSRVLNAEIGLEATLE</sequence>
<evidence type="ECO:0000256" key="1">
    <source>
        <dbReference type="SAM" id="MobiDB-lite"/>
    </source>
</evidence>
<evidence type="ECO:0000313" key="3">
    <source>
        <dbReference type="Proteomes" id="UP001519924"/>
    </source>
</evidence>
<name>A0ABS7F0B5_9PROT</name>
<dbReference type="Proteomes" id="UP001519924">
    <property type="component" value="Unassembled WGS sequence"/>
</dbReference>
<dbReference type="InterPro" id="IPR003718">
    <property type="entry name" value="OsmC/Ohr_fam"/>
</dbReference>
<dbReference type="Gene3D" id="3.30.300.20">
    <property type="match status" value="1"/>
</dbReference>
<dbReference type="RefSeq" id="WP_220116770.1">
    <property type="nucleotide sequence ID" value="NZ_JAHZUY010000010.1"/>
</dbReference>
<reference evidence="2 3" key="1">
    <citation type="submission" date="2021-08" db="EMBL/GenBank/DDBJ databases">
        <title>Caldovatus sediminis gen. nov., sp. nov., a moderately thermophilic bacterium isolated from a hot spring.</title>
        <authorList>
            <person name="Hu C.-J."/>
            <person name="Li W.-J."/>
            <person name="Xian W.-D."/>
        </authorList>
    </citation>
    <scope>NUCLEOTIDE SEQUENCE [LARGE SCALE GENOMIC DNA]</scope>
    <source>
        <strain evidence="2 3">SYSU G05006</strain>
    </source>
</reference>
<gene>
    <name evidence="2" type="ORF">K1J50_06180</name>
</gene>
<feature type="region of interest" description="Disordered" evidence="1">
    <location>
        <begin position="1"/>
        <end position="32"/>
    </location>
</feature>